<gene>
    <name evidence="10" type="ORF">BOO71_0014155</name>
</gene>
<evidence type="ECO:0000256" key="5">
    <source>
        <dbReference type="ARBA" id="ARBA00022840"/>
    </source>
</evidence>
<reference evidence="10 11" key="1">
    <citation type="submission" date="2017-01" db="EMBL/GenBank/DDBJ databases">
        <title>Genome Analysis of Deinococcus marmoris KOPRI26562.</title>
        <authorList>
            <person name="Kim J.H."/>
            <person name="Oh H.-M."/>
        </authorList>
    </citation>
    <scope>NUCLEOTIDE SEQUENCE [LARGE SCALE GENOMIC DNA]</scope>
    <source>
        <strain evidence="10 11">KOPRI26562</strain>
    </source>
</reference>
<dbReference type="Proteomes" id="UP000186607">
    <property type="component" value="Unassembled WGS sequence"/>
</dbReference>
<evidence type="ECO:0000256" key="6">
    <source>
        <dbReference type="ARBA" id="ARBA00023004"/>
    </source>
</evidence>
<dbReference type="GO" id="GO:0016020">
    <property type="term" value="C:membrane"/>
    <property type="evidence" value="ECO:0007669"/>
    <property type="project" value="InterPro"/>
</dbReference>
<keyword evidence="11" id="KW-1185">Reference proteome</keyword>
<dbReference type="InterPro" id="IPR027417">
    <property type="entry name" value="P-loop_NTPase"/>
</dbReference>
<comment type="caution">
    <text evidence="10">The sequence shown here is derived from an EMBL/GenBank/DDBJ whole genome shotgun (WGS) entry which is preliminary data.</text>
</comment>
<name>A0A1U7NRY9_9DEIO</name>
<evidence type="ECO:0000313" key="10">
    <source>
        <dbReference type="EMBL" id="OLV15676.1"/>
    </source>
</evidence>
<dbReference type="InterPro" id="IPR015853">
    <property type="entry name" value="ABC_transpr_FbpC"/>
</dbReference>
<dbReference type="AlphaFoldDB" id="A0A1U7NRY9"/>
<dbReference type="STRING" id="249408.BOO71_0014155"/>
<protein>
    <submittedName>
        <fullName evidence="10">ABC transporter (ATP-binding protein)</fullName>
    </submittedName>
</protein>
<dbReference type="GO" id="GO:0016887">
    <property type="term" value="F:ATP hydrolysis activity"/>
    <property type="evidence" value="ECO:0007669"/>
    <property type="project" value="InterPro"/>
</dbReference>
<keyword evidence="6" id="KW-0408">Iron</keyword>
<keyword evidence="1" id="KW-0813">Transport</keyword>
<dbReference type="PANTHER" id="PTHR42781">
    <property type="entry name" value="SPERMIDINE/PUTRESCINE IMPORT ATP-BINDING PROTEIN POTA"/>
    <property type="match status" value="1"/>
</dbReference>
<dbReference type="InterPro" id="IPR050093">
    <property type="entry name" value="ABC_SmlMolc_Importer"/>
</dbReference>
<evidence type="ECO:0000256" key="1">
    <source>
        <dbReference type="ARBA" id="ARBA00022448"/>
    </source>
</evidence>
<dbReference type="InterPro" id="IPR017871">
    <property type="entry name" value="ABC_transporter-like_CS"/>
</dbReference>
<keyword evidence="7" id="KW-0406">Ion transport</keyword>
<dbReference type="SMART" id="SM00382">
    <property type="entry name" value="AAA"/>
    <property type="match status" value="1"/>
</dbReference>
<dbReference type="InterPro" id="IPR003439">
    <property type="entry name" value="ABC_transporter-like_ATP-bd"/>
</dbReference>
<evidence type="ECO:0000256" key="8">
    <source>
        <dbReference type="ARBA" id="ARBA00023136"/>
    </source>
</evidence>
<organism evidence="10 11">
    <name type="scientific">Deinococcus marmoris</name>
    <dbReference type="NCBI Taxonomy" id="249408"/>
    <lineage>
        <taxon>Bacteria</taxon>
        <taxon>Thermotogati</taxon>
        <taxon>Deinococcota</taxon>
        <taxon>Deinococci</taxon>
        <taxon>Deinococcales</taxon>
        <taxon>Deinococcaceae</taxon>
        <taxon>Deinococcus</taxon>
    </lineage>
</organism>
<accession>A0A1U7NRY9</accession>
<sequence>MPTPGSTTCPDALNLVGVTKRLGRNEVLQGVDLRVGAGEIVALLGASGSGKTTLLRLVAGMLTPDAGQLTIGGREAAHLPPEARRLGFVFQDYALWPHLSAREHLTLVMGRAGVAQRARADTLLTTVGLAGLEEARPAQLSGGQRQRVALARALAVEPELILLDEPYSALDPVLRETLRGEVAALLRAEGRAALHVTHDPDEAMTVADRIVVLGGGKVLDDGSPERVYHSPATLGAARALGRLNELPAQVRAGEVWLGAWRAPAALLDGAAVVTVRWEHAQAVRSHGAALQATFERDASMRGVMLGRFRLLDGAVVMAQRTTAYEPGEVVGLELASIGVFSLEQGEPATHRRTL</sequence>
<evidence type="ECO:0000256" key="7">
    <source>
        <dbReference type="ARBA" id="ARBA00023065"/>
    </source>
</evidence>
<dbReference type="InterPro" id="IPR003593">
    <property type="entry name" value="AAA+_ATPase"/>
</dbReference>
<evidence type="ECO:0000256" key="3">
    <source>
        <dbReference type="ARBA" id="ARBA00022496"/>
    </source>
</evidence>
<dbReference type="GO" id="GO:0015408">
    <property type="term" value="F:ABC-type ferric iron transporter activity"/>
    <property type="evidence" value="ECO:0007669"/>
    <property type="project" value="InterPro"/>
</dbReference>
<evidence type="ECO:0000259" key="9">
    <source>
        <dbReference type="PROSITE" id="PS50893"/>
    </source>
</evidence>
<dbReference type="PROSITE" id="PS00211">
    <property type="entry name" value="ABC_TRANSPORTER_1"/>
    <property type="match status" value="1"/>
</dbReference>
<evidence type="ECO:0000256" key="2">
    <source>
        <dbReference type="ARBA" id="ARBA00022475"/>
    </source>
</evidence>
<keyword evidence="2" id="KW-1003">Cell membrane</keyword>
<dbReference type="SUPFAM" id="SSF52540">
    <property type="entry name" value="P-loop containing nucleoside triphosphate hydrolases"/>
    <property type="match status" value="1"/>
</dbReference>
<dbReference type="Gene3D" id="3.40.50.300">
    <property type="entry name" value="P-loop containing nucleotide triphosphate hydrolases"/>
    <property type="match status" value="1"/>
</dbReference>
<dbReference type="PROSITE" id="PS50893">
    <property type="entry name" value="ABC_TRANSPORTER_2"/>
    <property type="match status" value="1"/>
</dbReference>
<keyword evidence="5 10" id="KW-0067">ATP-binding</keyword>
<feature type="domain" description="ABC transporter" evidence="9">
    <location>
        <begin position="13"/>
        <end position="240"/>
    </location>
</feature>
<keyword evidence="8" id="KW-0472">Membrane</keyword>
<evidence type="ECO:0000313" key="11">
    <source>
        <dbReference type="Proteomes" id="UP000186607"/>
    </source>
</evidence>
<dbReference type="eggNOG" id="COG3842">
    <property type="taxonomic scope" value="Bacteria"/>
</dbReference>
<dbReference type="CDD" id="cd03259">
    <property type="entry name" value="ABC_Carb_Solutes_like"/>
    <property type="match status" value="1"/>
</dbReference>
<evidence type="ECO:0000256" key="4">
    <source>
        <dbReference type="ARBA" id="ARBA00022741"/>
    </source>
</evidence>
<keyword evidence="3" id="KW-0410">Iron transport</keyword>
<proteinExistence type="predicted"/>
<dbReference type="PANTHER" id="PTHR42781:SF4">
    <property type="entry name" value="SPERMIDINE_PUTRESCINE IMPORT ATP-BINDING PROTEIN POTA"/>
    <property type="match status" value="1"/>
</dbReference>
<dbReference type="EMBL" id="MSTI01000167">
    <property type="protein sequence ID" value="OLV15676.1"/>
    <property type="molecule type" value="Genomic_DNA"/>
</dbReference>
<keyword evidence="4" id="KW-0547">Nucleotide-binding</keyword>
<dbReference type="GO" id="GO:0005524">
    <property type="term" value="F:ATP binding"/>
    <property type="evidence" value="ECO:0007669"/>
    <property type="project" value="UniProtKB-KW"/>
</dbReference>
<dbReference type="Pfam" id="PF00005">
    <property type="entry name" value="ABC_tran"/>
    <property type="match status" value="1"/>
</dbReference>